<evidence type="ECO:0000313" key="3">
    <source>
        <dbReference type="Proteomes" id="UP000542776"/>
    </source>
</evidence>
<accession>A0A7W6H6G2</accession>
<keyword evidence="3" id="KW-1185">Reference proteome</keyword>
<reference evidence="2 3" key="1">
    <citation type="submission" date="2020-08" db="EMBL/GenBank/DDBJ databases">
        <title>Genomic Encyclopedia of Type Strains, Phase IV (KMG-IV): sequencing the most valuable type-strain genomes for metagenomic binning, comparative biology and taxonomic classification.</title>
        <authorList>
            <person name="Goeker M."/>
        </authorList>
    </citation>
    <scope>NUCLEOTIDE SEQUENCE [LARGE SCALE GENOMIC DNA]</scope>
    <source>
        <strain evidence="2 3">DSM 102238</strain>
    </source>
</reference>
<dbReference type="RefSeq" id="WP_183200970.1">
    <property type="nucleotide sequence ID" value="NZ_JACIEK010000010.1"/>
</dbReference>
<evidence type="ECO:0000313" key="2">
    <source>
        <dbReference type="EMBL" id="MBB3999416.1"/>
    </source>
</evidence>
<comment type="caution">
    <text evidence="2">The sequence shown here is derived from an EMBL/GenBank/DDBJ whole genome shotgun (WGS) entry which is preliminary data.</text>
</comment>
<gene>
    <name evidence="2" type="ORF">GGR04_003286</name>
</gene>
<feature type="domain" description="DUF6894" evidence="1">
    <location>
        <begin position="2"/>
        <end position="71"/>
    </location>
</feature>
<sequence length="83" mass="9223">MRYYFNQIKGDGVVLDHEGSEHPDLAAALTEAVDAAREIMAVAVRSGWDISHEAFEVLDETHQVLARVPFSTVLSQREPSTKL</sequence>
<dbReference type="AlphaFoldDB" id="A0A7W6H6G2"/>
<organism evidence="2 3">
    <name type="scientific">Aureimonas pseudogalii</name>
    <dbReference type="NCBI Taxonomy" id="1744844"/>
    <lineage>
        <taxon>Bacteria</taxon>
        <taxon>Pseudomonadati</taxon>
        <taxon>Pseudomonadota</taxon>
        <taxon>Alphaproteobacteria</taxon>
        <taxon>Hyphomicrobiales</taxon>
        <taxon>Aurantimonadaceae</taxon>
        <taxon>Aureimonas</taxon>
    </lineage>
</organism>
<name>A0A7W6H6G2_9HYPH</name>
<dbReference type="Pfam" id="PF21834">
    <property type="entry name" value="DUF6894"/>
    <property type="match status" value="1"/>
</dbReference>
<evidence type="ECO:0000259" key="1">
    <source>
        <dbReference type="Pfam" id="PF21834"/>
    </source>
</evidence>
<protein>
    <recommendedName>
        <fullName evidence="1">DUF6894 domain-containing protein</fullName>
    </recommendedName>
</protein>
<dbReference type="InterPro" id="IPR054189">
    <property type="entry name" value="DUF6894"/>
</dbReference>
<dbReference type="EMBL" id="JACIEK010000010">
    <property type="protein sequence ID" value="MBB3999416.1"/>
    <property type="molecule type" value="Genomic_DNA"/>
</dbReference>
<dbReference type="Proteomes" id="UP000542776">
    <property type="component" value="Unassembled WGS sequence"/>
</dbReference>
<proteinExistence type="predicted"/>